<evidence type="ECO:0000259" key="1">
    <source>
        <dbReference type="Pfam" id="PF03478"/>
    </source>
</evidence>
<proteinExistence type="predicted"/>
<evidence type="ECO:0000313" key="3">
    <source>
        <dbReference type="EMBL" id="VVA90499.1"/>
    </source>
</evidence>
<dbReference type="Pfam" id="PF03478">
    <property type="entry name" value="Beta-prop_KIB1-4"/>
    <property type="match status" value="1"/>
</dbReference>
<organism evidence="3 4">
    <name type="scientific">Arabis nemorensis</name>
    <dbReference type="NCBI Taxonomy" id="586526"/>
    <lineage>
        <taxon>Eukaryota</taxon>
        <taxon>Viridiplantae</taxon>
        <taxon>Streptophyta</taxon>
        <taxon>Embryophyta</taxon>
        <taxon>Tracheophyta</taxon>
        <taxon>Spermatophyta</taxon>
        <taxon>Magnoliopsida</taxon>
        <taxon>eudicotyledons</taxon>
        <taxon>Gunneridae</taxon>
        <taxon>Pentapetalae</taxon>
        <taxon>rosids</taxon>
        <taxon>malvids</taxon>
        <taxon>Brassicales</taxon>
        <taxon>Brassicaceae</taxon>
        <taxon>Arabideae</taxon>
        <taxon>Arabis</taxon>
    </lineage>
</organism>
<protein>
    <submittedName>
        <fullName evidence="3">Uncharacterized protein</fullName>
    </submittedName>
</protein>
<name>A0A565AN98_9BRAS</name>
<dbReference type="PANTHER" id="PTHR31111:SF111">
    <property type="entry name" value="F-BOX DOMAIN-CONTAINING PROTEIN"/>
    <property type="match status" value="1"/>
</dbReference>
<dbReference type="InterPro" id="IPR015915">
    <property type="entry name" value="Kelch-typ_b-propeller"/>
</dbReference>
<dbReference type="InterPro" id="IPR013187">
    <property type="entry name" value="F-box-assoc_dom_typ3"/>
</dbReference>
<dbReference type="PANTHER" id="PTHR31111">
    <property type="entry name" value="BNAA05G37150D PROTEIN-RELATED"/>
    <property type="match status" value="1"/>
</dbReference>
<comment type="caution">
    <text evidence="3">The sequence shown here is derived from an EMBL/GenBank/DDBJ whole genome shotgun (WGS) entry which is preliminary data.</text>
</comment>
<dbReference type="SUPFAM" id="SSF117281">
    <property type="entry name" value="Kelch motif"/>
    <property type="match status" value="1"/>
</dbReference>
<reference evidence="3" key="1">
    <citation type="submission" date="2019-07" db="EMBL/GenBank/DDBJ databases">
        <authorList>
            <person name="Dittberner H."/>
        </authorList>
    </citation>
    <scope>NUCLEOTIDE SEQUENCE [LARGE SCALE GENOMIC DNA]</scope>
</reference>
<dbReference type="InterPro" id="IPR005174">
    <property type="entry name" value="KIB1-4_b-propeller"/>
</dbReference>
<dbReference type="OrthoDB" id="1080908at2759"/>
<dbReference type="EMBL" id="CABITT030000001">
    <property type="protein sequence ID" value="VVA90499.1"/>
    <property type="molecule type" value="Genomic_DNA"/>
</dbReference>
<dbReference type="InterPro" id="IPR017451">
    <property type="entry name" value="F-box-assoc_interact_dom"/>
</dbReference>
<dbReference type="Proteomes" id="UP000489600">
    <property type="component" value="Unassembled WGS sequence"/>
</dbReference>
<sequence>MSGLLVDLVHCSSIHGFIGLSHPGRRFTVCNPSTRQVITLPDMEASSGRKEGVYMYLGYDPVGNEYKALCSTGFYGKRHQEHKVLTLGKRGNLSWRDISGRRTPCYMVVTNGICINGKVYYIGMTLGVEKKKLVFRFDVKGERMRYIRPPLPVKALGSLINFKGKLGVAYHLSYDPLRRFDIVVLDDLEKGMWSCQRIVFNPLMLELSGKIQLKILGVNKMGEIIFGPLKLPRKHEPLYIFLYNIKMSGDRFIRRIKLEGFEEFGCNHTGEEHCDTNWQMFNPEEEWVKTPRCEYLGDDGCVDLAYKDKRLYILADCGRIRILDFSPDYPIEVTNHPYVYGLFMSGSYYFWTRMKLTTSGHVLMIQRVRDRCCLKFWFQVYKMNSSNGEWERLDSLKEEEALVWDLSVTLPTKGVSGIKKDSYIFL</sequence>
<evidence type="ECO:0000259" key="2">
    <source>
        <dbReference type="Pfam" id="PF08268"/>
    </source>
</evidence>
<feature type="domain" description="F-box associated beta-propeller type 3" evidence="2">
    <location>
        <begin position="9"/>
        <end position="264"/>
    </location>
</feature>
<feature type="domain" description="KIB1-4 beta-propeller" evidence="1">
    <location>
        <begin position="274"/>
        <end position="422"/>
    </location>
</feature>
<accession>A0A565AN98</accession>
<dbReference type="Pfam" id="PF08268">
    <property type="entry name" value="FBA_3"/>
    <property type="match status" value="1"/>
</dbReference>
<dbReference type="AlphaFoldDB" id="A0A565AN98"/>
<gene>
    <name evidence="3" type="ORF">ANE_LOCUS944</name>
</gene>
<keyword evidence="4" id="KW-1185">Reference proteome</keyword>
<dbReference type="NCBIfam" id="TIGR01640">
    <property type="entry name" value="F_box_assoc_1"/>
    <property type="match status" value="1"/>
</dbReference>
<evidence type="ECO:0000313" key="4">
    <source>
        <dbReference type="Proteomes" id="UP000489600"/>
    </source>
</evidence>